<gene>
    <name evidence="2" type="ORF">C2E21_9024</name>
</gene>
<sequence>MRMAQAGMKGAAETTRLVFESVTGLNLSSGTEGSSAVDSAASAAADAAGREADTMASGASAVYQETVAAMSRTTVPGVAAKGPESTYRNDPGDWAGVMVESAVEPSSPYGPAGSSSGSSTAVGGEDIGTSAKGSGAGGAGFSGPSAGGGSLGGLGAGAASDTGGADLGSGISERAFEEDGFSLAEGPAACTASRATPASYFGSEGDSEFGREAAALRATAQAIGAAQVPGMAPQGSVEDEFGVQGEGGKRKA</sequence>
<evidence type="ECO:0000313" key="2">
    <source>
        <dbReference type="EMBL" id="PRW20339.1"/>
    </source>
</evidence>
<proteinExistence type="predicted"/>
<dbReference type="OrthoDB" id="10531036at2759"/>
<evidence type="ECO:0000256" key="1">
    <source>
        <dbReference type="SAM" id="MobiDB-lite"/>
    </source>
</evidence>
<dbReference type="Proteomes" id="UP000239899">
    <property type="component" value="Unassembled WGS sequence"/>
</dbReference>
<name>A0A2P6TCH4_CHLSO</name>
<feature type="compositionally biased region" description="Low complexity" evidence="1">
    <location>
        <begin position="157"/>
        <end position="170"/>
    </location>
</feature>
<organism evidence="2 3">
    <name type="scientific">Chlorella sorokiniana</name>
    <name type="common">Freshwater green alga</name>
    <dbReference type="NCBI Taxonomy" id="3076"/>
    <lineage>
        <taxon>Eukaryota</taxon>
        <taxon>Viridiplantae</taxon>
        <taxon>Chlorophyta</taxon>
        <taxon>core chlorophytes</taxon>
        <taxon>Trebouxiophyceae</taxon>
        <taxon>Chlorellales</taxon>
        <taxon>Chlorellaceae</taxon>
        <taxon>Chlorella clade</taxon>
        <taxon>Chlorella</taxon>
    </lineage>
</organism>
<feature type="compositionally biased region" description="Low complexity" evidence="1">
    <location>
        <begin position="34"/>
        <end position="47"/>
    </location>
</feature>
<comment type="caution">
    <text evidence="2">The sequence shown here is derived from an EMBL/GenBank/DDBJ whole genome shotgun (WGS) entry which is preliminary data.</text>
</comment>
<reference evidence="2 3" key="1">
    <citation type="journal article" date="2018" name="Plant J.">
        <title>Genome sequences of Chlorella sorokiniana UTEX 1602 and Micractinium conductrix SAG 241.80: implications to maltose excretion by a green alga.</title>
        <authorList>
            <person name="Arriola M.B."/>
            <person name="Velmurugan N."/>
            <person name="Zhang Y."/>
            <person name="Plunkett M.H."/>
            <person name="Hondzo H."/>
            <person name="Barney B.M."/>
        </authorList>
    </citation>
    <scope>NUCLEOTIDE SEQUENCE [LARGE SCALE GENOMIC DNA]</scope>
    <source>
        <strain evidence="3">UTEX 1602</strain>
    </source>
</reference>
<evidence type="ECO:0000313" key="3">
    <source>
        <dbReference type="Proteomes" id="UP000239899"/>
    </source>
</evidence>
<feature type="region of interest" description="Disordered" evidence="1">
    <location>
        <begin position="27"/>
        <end position="51"/>
    </location>
</feature>
<keyword evidence="3" id="KW-1185">Reference proteome</keyword>
<feature type="compositionally biased region" description="Low complexity" evidence="1">
    <location>
        <begin position="105"/>
        <end position="119"/>
    </location>
</feature>
<feature type="region of interest" description="Disordered" evidence="1">
    <location>
        <begin position="103"/>
        <end position="173"/>
    </location>
</feature>
<feature type="compositionally biased region" description="Gly residues" evidence="1">
    <location>
        <begin position="134"/>
        <end position="156"/>
    </location>
</feature>
<accession>A0A2P6TCH4</accession>
<protein>
    <submittedName>
        <fullName evidence="2">Uncharacterized protein</fullName>
    </submittedName>
</protein>
<dbReference type="AlphaFoldDB" id="A0A2P6TCH4"/>
<dbReference type="EMBL" id="LHPG02000024">
    <property type="protein sequence ID" value="PRW20339.1"/>
    <property type="molecule type" value="Genomic_DNA"/>
</dbReference>
<feature type="region of interest" description="Disordered" evidence="1">
    <location>
        <begin position="227"/>
        <end position="252"/>
    </location>
</feature>